<accession>A0A7S3Q0Y0</accession>
<feature type="region of interest" description="Disordered" evidence="1">
    <location>
        <begin position="723"/>
        <end position="772"/>
    </location>
</feature>
<feature type="compositionally biased region" description="Polar residues" evidence="1">
    <location>
        <begin position="142"/>
        <end position="151"/>
    </location>
</feature>
<protein>
    <submittedName>
        <fullName evidence="2">Uncharacterized protein</fullName>
    </submittedName>
</protein>
<feature type="compositionally biased region" description="Polar residues" evidence="1">
    <location>
        <begin position="723"/>
        <end position="745"/>
    </location>
</feature>
<feature type="region of interest" description="Disordered" evidence="1">
    <location>
        <begin position="100"/>
        <end position="151"/>
    </location>
</feature>
<feature type="region of interest" description="Disordered" evidence="1">
    <location>
        <begin position="413"/>
        <end position="443"/>
    </location>
</feature>
<gene>
    <name evidence="2" type="ORF">CDEB00056_LOCUS6363</name>
</gene>
<name>A0A7S3Q0Y0_9STRA</name>
<reference evidence="2" key="1">
    <citation type="submission" date="2021-01" db="EMBL/GenBank/DDBJ databases">
        <authorList>
            <person name="Corre E."/>
            <person name="Pelletier E."/>
            <person name="Niang G."/>
            <person name="Scheremetjew M."/>
            <person name="Finn R."/>
            <person name="Kale V."/>
            <person name="Holt S."/>
            <person name="Cochrane G."/>
            <person name="Meng A."/>
            <person name="Brown T."/>
            <person name="Cohen L."/>
        </authorList>
    </citation>
    <scope>NUCLEOTIDE SEQUENCE</scope>
    <source>
        <strain evidence="2">MM31A-1</strain>
    </source>
</reference>
<feature type="region of interest" description="Disordered" evidence="1">
    <location>
        <begin position="236"/>
        <end position="273"/>
    </location>
</feature>
<evidence type="ECO:0000256" key="1">
    <source>
        <dbReference type="SAM" id="MobiDB-lite"/>
    </source>
</evidence>
<feature type="compositionally biased region" description="Polar residues" evidence="1">
    <location>
        <begin position="101"/>
        <end position="114"/>
    </location>
</feature>
<dbReference type="AlphaFoldDB" id="A0A7S3Q0Y0"/>
<feature type="compositionally biased region" description="Polar residues" evidence="1">
    <location>
        <begin position="122"/>
        <end position="131"/>
    </location>
</feature>
<sequence>MACHHFSNCPSTPHQIRECISHLASNISLHQNCSPLQQYCDQICKHVGIGNHFPPKTGISMGRIDTINFADLCTPAIPTPNISMDEHTLSMSADKEGFEVQPSSMIPYNPISSSSKERKRSTLVTSAPLTTNRKKNKEVSESKTQTSTKQRHSYINISRGVWKCSRCLSNTKAVASSSWQGHSPPPKAFVDYHTEECTGPYSLTKNNPGSSLLAAAQLLNADGPFEDLSHVNRFSKSSPASFKEDIPPTSRKGLSTNHSHGAGKLYEPPANLGPDIDLVPPEDRRTITDQTAFVMQQMKVCYFDGRSANRPAGFPGLACKHCGEKRGGRKYFWSTANRFTNNGSTLTKHLEECKSIPDSVRERLAFYKSYHTRQMEILPRGCLGAYYRRMFLKIHGTTTPLFSWDAETNPQESLGSAMKKSVKSAPKVPRNPKSPDEIDAPVTNLGVNKLPGLDDKSGIDAAIPITLETSEPHAASLNLGHVDDVKYMSDKEGELRNNVEVFNTSREEQSLLQTYFPHFPIIPGTVGIRCIHCSRTKTCKGMSDFSAFAFPKQVDQLRPTVLQLSSHFGVCSNAPQATRDLFKVPISIRNKKITDNYYRDSVVTKFGFYDSNAGIKATKLDVTLHGWTFPAKSTEVDTNNTVTSDVQGNTESIDEEFNATSLVEALYGEARELQSEFQPLVNEEEAHKEMMDNCDELHVGAFSSNSEQEVVEEHGLFDHFVNINTVTPSPGTKRQLDNAQEQSPSKKQHTSHPATANHDDSFSVPDKSYYQV</sequence>
<proteinExistence type="predicted"/>
<organism evidence="2">
    <name type="scientific">Chaetoceros debilis</name>
    <dbReference type="NCBI Taxonomy" id="122233"/>
    <lineage>
        <taxon>Eukaryota</taxon>
        <taxon>Sar</taxon>
        <taxon>Stramenopiles</taxon>
        <taxon>Ochrophyta</taxon>
        <taxon>Bacillariophyta</taxon>
        <taxon>Coscinodiscophyceae</taxon>
        <taxon>Chaetocerotophycidae</taxon>
        <taxon>Chaetocerotales</taxon>
        <taxon>Chaetocerotaceae</taxon>
        <taxon>Chaetoceros</taxon>
    </lineage>
</organism>
<evidence type="ECO:0000313" key="2">
    <source>
        <dbReference type="EMBL" id="CAE0461522.1"/>
    </source>
</evidence>
<dbReference type="EMBL" id="HBIO01008345">
    <property type="protein sequence ID" value="CAE0461522.1"/>
    <property type="molecule type" value="Transcribed_RNA"/>
</dbReference>